<dbReference type="EMBL" id="LHXX01000005">
    <property type="protein sequence ID" value="KXB02734.1"/>
    <property type="molecule type" value="Genomic_DNA"/>
</dbReference>
<keyword evidence="1" id="KW-0472">Membrane</keyword>
<dbReference type="Pfam" id="PF04389">
    <property type="entry name" value="Peptidase_M28"/>
    <property type="match status" value="1"/>
</dbReference>
<accession>A0A133V8H4</accession>
<dbReference type="Gene3D" id="3.40.630.10">
    <property type="entry name" value="Zn peptidases"/>
    <property type="match status" value="1"/>
</dbReference>
<feature type="domain" description="Peptidase M28" evidence="2">
    <location>
        <begin position="197"/>
        <end position="381"/>
    </location>
</feature>
<dbReference type="GO" id="GO:0008235">
    <property type="term" value="F:metalloexopeptidase activity"/>
    <property type="evidence" value="ECO:0007669"/>
    <property type="project" value="InterPro"/>
</dbReference>
<dbReference type="InterPro" id="IPR045175">
    <property type="entry name" value="M28_fam"/>
</dbReference>
<dbReference type="SUPFAM" id="SSF53187">
    <property type="entry name" value="Zn-dependent exopeptidases"/>
    <property type="match status" value="1"/>
</dbReference>
<comment type="caution">
    <text evidence="3">The sequence shown here is derived from an EMBL/GenBank/DDBJ whole genome shotgun (WGS) entry which is preliminary data.</text>
</comment>
<protein>
    <recommendedName>
        <fullName evidence="2">Peptidase M28 domain-containing protein</fullName>
    </recommendedName>
</protein>
<keyword evidence="1" id="KW-0812">Transmembrane</keyword>
<dbReference type="PANTHER" id="PTHR12147">
    <property type="entry name" value="METALLOPEPTIDASE M28 FAMILY MEMBER"/>
    <property type="match status" value="1"/>
</dbReference>
<proteinExistence type="predicted"/>
<keyword evidence="4" id="KW-1185">Reference proteome</keyword>
<feature type="transmembrane region" description="Helical" evidence="1">
    <location>
        <begin position="171"/>
        <end position="192"/>
    </location>
</feature>
<evidence type="ECO:0000259" key="2">
    <source>
        <dbReference type="Pfam" id="PF04389"/>
    </source>
</evidence>
<evidence type="ECO:0000313" key="3">
    <source>
        <dbReference type="EMBL" id="KXB02734.1"/>
    </source>
</evidence>
<sequence length="396" mass="44311">MSSFESKHSFEHLDKLAYEIGPRLAGSEGERRAAEYIKKYLKDCGLTIRIQKFQFVDKVMRTRVTALILAGVFVASTILGSIEALLTLILGVILTLLLPRIMPKKQSQNMIGSLKSEEPERRLVLSAHHDSAQCVRDRRWIIYFKFALPALLLAFLILLVLRLVGGGISFLISWSILGVLFLPTCAVPFFVYESLVSPGANDNASGVAIMLEVARLASTSTIKRTDFQFVAFGGEEQGLYGSKEFFSRDVEVSFLLNLDSIGAGTCLSIIEGNGILRRHRTSPELNEMLRERARDLGFEVDSIWVPFSTHDHLPFVGGGVDATTLTSYESGRKTKLDRFLEKVFGLSRVRTHRYSEIHTLEDVPEKIRLDNMKKVGNLVAGLFRLDDKNGCLHEQV</sequence>
<dbReference type="PANTHER" id="PTHR12147:SF26">
    <property type="entry name" value="PEPTIDASE M28 DOMAIN-CONTAINING PROTEIN"/>
    <property type="match status" value="1"/>
</dbReference>
<dbReference type="Proteomes" id="UP000070400">
    <property type="component" value="Unassembled WGS sequence"/>
</dbReference>
<reference evidence="3 4" key="1">
    <citation type="journal article" date="2016" name="Sci. Rep.">
        <title>Metabolic traits of an uncultured archaeal lineage -MSBL1- from brine pools of the Red Sea.</title>
        <authorList>
            <person name="Mwirichia R."/>
            <person name="Alam I."/>
            <person name="Rashid M."/>
            <person name="Vinu M."/>
            <person name="Ba-Alawi W."/>
            <person name="Anthony Kamau A."/>
            <person name="Kamanda Ngugi D."/>
            <person name="Goker M."/>
            <person name="Klenk H.P."/>
            <person name="Bajic V."/>
            <person name="Stingl U."/>
        </authorList>
    </citation>
    <scope>NUCLEOTIDE SEQUENCE [LARGE SCALE GENOMIC DNA]</scope>
    <source>
        <strain evidence="3">SCGC-AAA261D19</strain>
    </source>
</reference>
<name>A0A133V8H4_9EURY</name>
<dbReference type="InterPro" id="IPR007484">
    <property type="entry name" value="Peptidase_M28"/>
</dbReference>
<feature type="transmembrane region" description="Helical" evidence="1">
    <location>
        <begin position="66"/>
        <end position="98"/>
    </location>
</feature>
<dbReference type="GO" id="GO:0006508">
    <property type="term" value="P:proteolysis"/>
    <property type="evidence" value="ECO:0007669"/>
    <property type="project" value="InterPro"/>
</dbReference>
<organism evidence="3 4">
    <name type="scientific">candidate division MSBL1 archaeon SCGC-AAA261D19</name>
    <dbReference type="NCBI Taxonomy" id="1698273"/>
    <lineage>
        <taxon>Archaea</taxon>
        <taxon>Methanobacteriati</taxon>
        <taxon>Methanobacteriota</taxon>
        <taxon>candidate division MSBL1</taxon>
    </lineage>
</organism>
<gene>
    <name evidence="3" type="ORF">AKJ43_00715</name>
</gene>
<dbReference type="AlphaFoldDB" id="A0A133V8H4"/>
<keyword evidence="1" id="KW-1133">Transmembrane helix</keyword>
<evidence type="ECO:0000313" key="4">
    <source>
        <dbReference type="Proteomes" id="UP000070400"/>
    </source>
</evidence>
<evidence type="ECO:0000256" key="1">
    <source>
        <dbReference type="SAM" id="Phobius"/>
    </source>
</evidence>
<feature type="transmembrane region" description="Helical" evidence="1">
    <location>
        <begin position="146"/>
        <end position="165"/>
    </location>
</feature>